<name>M9PJP8_DROME</name>
<reference evidence="2 4" key="4">
    <citation type="journal article" date="2002" name="Genome Biol.">
        <title>The transposable elements of the Drosophila melanogaster euchromatin: a genomics perspective.</title>
        <authorList>
            <person name="Kaminker J.S."/>
            <person name="Bergman C.M."/>
            <person name="Kronmiller B."/>
            <person name="Carlson J."/>
            <person name="Svirskas R."/>
            <person name="Patel S."/>
            <person name="Frise E."/>
            <person name="Wheeler D.A."/>
            <person name="Lewis S.E."/>
            <person name="Rubin G.M."/>
            <person name="Ashburner M."/>
            <person name="Celniker S.E."/>
        </authorList>
    </citation>
    <scope>NUCLEOTIDE SEQUENCE [LARGE SCALE GENOMIC DNA]</scope>
    <source>
        <strain evidence="4">Berkeley</strain>
    </source>
</reference>
<dbReference type="EMBL" id="AE014298">
    <property type="protein sequence ID" value="AGB95476.1"/>
    <property type="molecule type" value="Genomic_DNA"/>
</dbReference>
<reference evidence="2 4" key="1">
    <citation type="journal article" date="2000" name="Science">
        <title>The genome sequence of Drosophila melanogaster.</title>
        <authorList>
            <person name="Adams M.D."/>
            <person name="Celniker S.E."/>
            <person name="Holt R.A."/>
            <person name="Evans C.A."/>
            <person name="Gocayne J.D."/>
            <person name="Amanatides P.G."/>
            <person name="Scherer S.E."/>
            <person name="Li P.W."/>
            <person name="Hoskins R.A."/>
            <person name="Galle R.F."/>
            <person name="George R.A."/>
            <person name="Lewis S.E."/>
            <person name="Richards S."/>
            <person name="Ashburner M."/>
            <person name="Henderson S.N."/>
            <person name="Sutton G.G."/>
            <person name="Wortman J.R."/>
            <person name="Yandell M.D."/>
            <person name="Zhang Q."/>
            <person name="Chen L.X."/>
            <person name="Brandon R.C."/>
            <person name="Rogers Y.H."/>
            <person name="Blazej R.G."/>
            <person name="Champe M."/>
            <person name="Pfeiffer B.D."/>
            <person name="Wan K.H."/>
            <person name="Doyle C."/>
            <person name="Baxter E.G."/>
            <person name="Helt G."/>
            <person name="Nelson C.R."/>
            <person name="Gabor G.L."/>
            <person name="Abril J.F."/>
            <person name="Agbayani A."/>
            <person name="An H.J."/>
            <person name="Andrews-Pfannkoch C."/>
            <person name="Baldwin D."/>
            <person name="Ballew R.M."/>
            <person name="Basu A."/>
            <person name="Baxendale J."/>
            <person name="Bayraktaroglu L."/>
            <person name="Beasley E.M."/>
            <person name="Beeson K.Y."/>
            <person name="Benos P.V."/>
            <person name="Berman B.P."/>
            <person name="Bhandari D."/>
            <person name="Bolshakov S."/>
            <person name="Borkova D."/>
            <person name="Botchan M.R."/>
            <person name="Bouck J."/>
            <person name="Brokstein P."/>
            <person name="Brottier P."/>
            <person name="Burtis K.C."/>
            <person name="Busam D.A."/>
            <person name="Butler H."/>
            <person name="Cadieu E."/>
            <person name="Center A."/>
            <person name="Chandra I."/>
            <person name="Cherry J.M."/>
            <person name="Cawley S."/>
            <person name="Dahlke C."/>
            <person name="Davenport L.B."/>
            <person name="Davies P."/>
            <person name="de Pablos B."/>
            <person name="Delcher A."/>
            <person name="Deng Z."/>
            <person name="Mays A.D."/>
            <person name="Dew I."/>
            <person name="Dietz S.M."/>
            <person name="Dodson K."/>
            <person name="Doup L.E."/>
            <person name="Downes M."/>
            <person name="Dugan-Rocha S."/>
            <person name="Dunkov B.C."/>
            <person name="Dunn P."/>
            <person name="Durbin K.J."/>
            <person name="Evangelista C.C."/>
            <person name="Ferraz C."/>
            <person name="Ferriera S."/>
            <person name="Fleischmann W."/>
            <person name="Fosler C."/>
            <person name="Gabrielian A.E."/>
            <person name="Garg N.S."/>
            <person name="Gelbart W.M."/>
            <person name="Glasser K."/>
            <person name="Glodek A."/>
            <person name="Gong F."/>
            <person name="Gorrell J.H."/>
            <person name="Gu Z."/>
            <person name="Guan P."/>
            <person name="Harris M."/>
            <person name="Harris N.L."/>
            <person name="Harvey D."/>
            <person name="Heiman T.J."/>
            <person name="Hernandez J.R."/>
            <person name="Houck J."/>
            <person name="Hostin D."/>
            <person name="Houston K.A."/>
            <person name="Howland T.J."/>
            <person name="Wei M.H."/>
            <person name="Ibegwam C."/>
            <person name="Jalali M."/>
            <person name="Kalush F."/>
            <person name="Karpen G.H."/>
            <person name="Ke Z."/>
            <person name="Kennison J.A."/>
            <person name="Ketchum K.A."/>
            <person name="Kimmel B.E."/>
            <person name="Kodira C.D."/>
            <person name="Kraft C."/>
            <person name="Kravitz S."/>
            <person name="Kulp D."/>
            <person name="Lai Z."/>
            <person name="Lasko P."/>
            <person name="Lei Y."/>
            <person name="Levitsky A.A."/>
            <person name="Li J."/>
            <person name="Li Z."/>
            <person name="Liang Y."/>
            <person name="Lin X."/>
            <person name="Liu X."/>
            <person name="Mattei B."/>
            <person name="McIntosh T.C."/>
            <person name="McLeod M.P."/>
            <person name="McPherson D."/>
            <person name="Merkulov G."/>
            <person name="Milshina N.V."/>
            <person name="Mobarry C."/>
            <person name="Morris J."/>
            <person name="Moshrefi A."/>
            <person name="Mount S.M."/>
            <person name="Moy M."/>
            <person name="Murphy B."/>
            <person name="Murphy L."/>
            <person name="Muzny D.M."/>
            <person name="Nelson D.L."/>
            <person name="Nelson D.R."/>
            <person name="Nelson K.A."/>
            <person name="Nixon K."/>
            <person name="Nusskern D.R."/>
            <person name="Pacleb J.M."/>
            <person name="Palazzolo M."/>
            <person name="Pittman G.S."/>
            <person name="Pan S."/>
            <person name="Pollard J."/>
            <person name="Puri V."/>
            <person name="Reese M.G."/>
            <person name="Reinert K."/>
            <person name="Remington K."/>
            <person name="Saunders R.D."/>
            <person name="Scheeler F."/>
            <person name="Shen H."/>
            <person name="Shue B.C."/>
            <person name="Siden-Kiamos I."/>
            <person name="Simpson M."/>
            <person name="Skupski M.P."/>
            <person name="Smith T."/>
            <person name="Spier E."/>
            <person name="Spradling A.C."/>
            <person name="Stapleton M."/>
            <person name="Strong R."/>
            <person name="Sun E."/>
            <person name="Svirskas R."/>
            <person name="Tector C."/>
            <person name="Turner R."/>
            <person name="Venter E."/>
            <person name="Wang A.H."/>
            <person name="Wang X."/>
            <person name="Wang Z.Y."/>
            <person name="Wassarman D.A."/>
            <person name="Weinstock G.M."/>
            <person name="Weissenbach J."/>
            <person name="Williams S.M."/>
            <person name="WoodageT"/>
            <person name="Worley K.C."/>
            <person name="Wu D."/>
            <person name="Yang S."/>
            <person name="Yao Q.A."/>
            <person name="Ye J."/>
            <person name="Yeh R.F."/>
            <person name="Zaveri J.S."/>
            <person name="Zhan M."/>
            <person name="Zhang G."/>
            <person name="Zhao Q."/>
            <person name="Zheng L."/>
            <person name="Zheng X.H."/>
            <person name="Zhong F.N."/>
            <person name="Zhong W."/>
            <person name="Zhou X."/>
            <person name="Zhu S."/>
            <person name="Zhu X."/>
            <person name="Smith H.O."/>
            <person name="Gibbs R.A."/>
            <person name="Myers E.W."/>
            <person name="Rubin G.M."/>
            <person name="Venter J.C."/>
        </authorList>
    </citation>
    <scope>NUCLEOTIDE SEQUENCE [LARGE SCALE GENOMIC DNA]</scope>
    <source>
        <strain evidence="4">Berkeley</strain>
    </source>
</reference>
<evidence type="ECO:0000313" key="2">
    <source>
        <dbReference type="EMBL" id="AGB95476.1"/>
    </source>
</evidence>
<reference evidence="2 4" key="6">
    <citation type="journal article" date="2005" name="PLoS Comput. Biol.">
        <title>Combined evidence annotation of transposable elements in genome sequences.</title>
        <authorList>
            <person name="Quesneville H."/>
            <person name="Bergman C.M."/>
            <person name="Andrieu O."/>
            <person name="Autard D."/>
            <person name="Nouaud D."/>
            <person name="Ashburner M."/>
            <person name="Anxolabehere D."/>
        </authorList>
    </citation>
    <scope>NUCLEOTIDE SEQUENCE [LARGE SCALE GENOMIC DNA]</scope>
    <source>
        <strain evidence="4">Berkeley</strain>
    </source>
</reference>
<reference evidence="2 4" key="2">
    <citation type="journal article" date="2002" name="Genome Biol.">
        <title>Finishing a whole-genome shotgun: release 3 of the Drosophila melanogaster euchromatic genome sequence.</title>
        <authorList>
            <person name="Celniker S.E."/>
            <person name="Wheeler D.A."/>
            <person name="Kronmiller B."/>
            <person name="Carlson J.W."/>
            <person name="Halpern A."/>
            <person name="Patel S."/>
            <person name="Adams M."/>
            <person name="Champe M."/>
            <person name="Dugan S.P."/>
            <person name="Frise E."/>
            <person name="Hodgson A."/>
            <person name="George R.A."/>
            <person name="Hoskins R.A."/>
            <person name="Laverty T."/>
            <person name="Muzny D.M."/>
            <person name="Nelson C.R."/>
            <person name="Pacleb J.M."/>
            <person name="Park S."/>
            <person name="Pfeiffer B.D."/>
            <person name="Richards S."/>
            <person name="Sodergren E.J."/>
            <person name="Svirskas R."/>
            <person name="Tabor P.E."/>
            <person name="Wan K."/>
            <person name="Stapleton M."/>
            <person name="Sutton G.G."/>
            <person name="Venter C."/>
            <person name="Weinstock G."/>
            <person name="Scherer S.E."/>
            <person name="Myers E.W."/>
            <person name="Gibbs R.A."/>
            <person name="Rubin G.M."/>
        </authorList>
    </citation>
    <scope>NUCLEOTIDE SEQUENCE [LARGE SCALE GENOMIC DNA]</scope>
    <source>
        <strain evidence="4">Berkeley</strain>
    </source>
</reference>
<dbReference type="BioGRID-ORCS" id="14462405">
    <property type="hits" value="0 hits in 1 CRISPR screen"/>
</dbReference>
<dbReference type="SMR" id="M9PJP8"/>
<reference evidence="2 4" key="8">
    <citation type="journal article" date="2007" name="Science">
        <title>Sequence finishing and mapping of Drosophila melanogaster heterochromatin.</title>
        <authorList>
            <person name="Hoskins R.A."/>
            <person name="Carlson J.W."/>
            <person name="Kennedy C."/>
            <person name="Acevedo D."/>
            <person name="Evans-Holm M."/>
            <person name="Frise E."/>
            <person name="Wan K.H."/>
            <person name="Park S."/>
            <person name="Mendez-Lago M."/>
            <person name="Rossi F."/>
            <person name="Villasante A."/>
            <person name="Dimitri P."/>
            <person name="Karpen G.H."/>
            <person name="Celniker S.E."/>
        </authorList>
    </citation>
    <scope>NUCLEOTIDE SEQUENCE [LARGE SCALE GENOMIC DNA]</scope>
    <source>
        <strain evidence="4">Berkeley</strain>
    </source>
</reference>
<dbReference type="InParanoid" id="M9PJP8"/>
<protein>
    <submittedName>
        <fullName evidence="2">Uncharacterized protein</fullName>
    </submittedName>
</protein>
<dbReference type="Bgee" id="FBgn0264739">
    <property type="expression patterns" value="Expressed in early-mid elongation-stage spermatid (Drosophila) in testis and 14 other cell types or tissues"/>
</dbReference>
<keyword evidence="1" id="KW-0732">Signal</keyword>
<sequence length="139" mass="16121">MTSVALLVIIYISIVIFGRCQVDGRRPPKKPTFYDYDDESDMFEKMTDQDYEVQSNCRKGQDVDAMDEVLDTSDLDLNPDYRMGKNMARSQRKSHHKFPDSWAMLVKEGKEEMQLEKVKRGTHLGADCHTIDEGDEEQH</sequence>
<reference evidence="2 4" key="9">
    <citation type="journal article" date="2015" name="G3 (Bethesda)">
        <title>Gene Model Annotations for Drosophila melanogaster: Impact of High-Throughput Data.</title>
        <authorList>
            <consortium name="FlyBase Consortium"/>
            <person name="Matthews B.B."/>
            <person name="Dos Santos G."/>
            <person name="Crosby M.A."/>
            <person name="Emmert D.B."/>
            <person name="St Pierre S.E."/>
            <person name="Gramates L.S."/>
            <person name="Zhou P."/>
            <person name="Schroeder A.J."/>
            <person name="Falls K."/>
            <person name="Strelets V."/>
            <person name="Russo S.M."/>
            <person name="Gelbart W.M."/>
            <person name="null"/>
        </authorList>
    </citation>
    <scope>NUCLEOTIDE SEQUENCE [LARGE SCALE GENOMIC DNA]</scope>
    <source>
        <strain evidence="4">Berkeley</strain>
    </source>
</reference>
<reference evidence="2 4" key="5">
    <citation type="journal article" date="2002" name="Genome Biol.">
        <title>Heterochromatic sequences in a Drosophila whole-genome shotgun assembly.</title>
        <authorList>
            <person name="Hoskins R.A."/>
            <person name="Smith C.D."/>
            <person name="Carlson J.W."/>
            <person name="Carvalho A.B."/>
            <person name="Halpern A."/>
            <person name="Kaminker J.S."/>
            <person name="Kennedy C."/>
            <person name="Mungall C.J."/>
            <person name="Sullivan B.A."/>
            <person name="Sutton G.G."/>
            <person name="Yasuhara J.C."/>
            <person name="Wakimoto B.T."/>
            <person name="Myers E.W."/>
            <person name="Celniker S.E."/>
            <person name="Rubin G.M."/>
            <person name="Karpen G.H."/>
        </authorList>
    </citation>
    <scope>NUCLEOTIDE SEQUENCE [LARGE SCALE GENOMIC DNA]</scope>
    <source>
        <strain evidence="4">Berkeley</strain>
    </source>
</reference>
<reference evidence="2 4" key="3">
    <citation type="journal article" date="2002" name="Genome Biol.">
        <title>Annotation of the Drosophila melanogaster euchromatic genome: a systematic review.</title>
        <authorList>
            <person name="Misra S."/>
            <person name="Crosby M.A."/>
            <person name="Mungall C.J."/>
            <person name="Matthews B.B."/>
            <person name="Campbell K.S."/>
            <person name="Hradecky P."/>
            <person name="Huang Y."/>
            <person name="Kaminker J.S."/>
            <person name="Millburn G.H."/>
            <person name="Prochnik S.E."/>
            <person name="Smith C.D."/>
            <person name="Tupy J.L."/>
            <person name="Whitfied E.J."/>
            <person name="Bayraktaroglu L."/>
            <person name="Berman B.P."/>
            <person name="Bettencourt B.R."/>
            <person name="Celniker S.E."/>
            <person name="de Grey A.D."/>
            <person name="Drysdale R.A."/>
            <person name="Harris N.L."/>
            <person name="Richter J."/>
            <person name="Russo S."/>
            <person name="Schroeder A.J."/>
            <person name="Shu S.Q."/>
            <person name="Stapleton M."/>
            <person name="Yamada C."/>
            <person name="Ashburner M."/>
            <person name="Gelbart W.M."/>
            <person name="Rubin G.M."/>
            <person name="Lewis S.E."/>
        </authorList>
    </citation>
    <scope>GENOME REANNOTATION</scope>
    <source>
        <strain evidence="4">Berkeley</strain>
    </source>
</reference>
<dbReference type="RefSeq" id="NP_001259634.1">
    <property type="nucleotide sequence ID" value="NM_001272705.1"/>
</dbReference>
<reference evidence="2 4" key="11">
    <citation type="journal article" date="2015" name="Genome Res.">
        <title>The Release 6 reference sequence of the Drosophila melanogaster genome.</title>
        <authorList>
            <person name="Hoskins R.A."/>
            <person name="Carlson J.W."/>
            <person name="Wan K.H."/>
            <person name="Park S."/>
            <person name="Mendez I."/>
            <person name="Galle S.E."/>
            <person name="Booth B.W."/>
            <person name="Pfeiffer B.D."/>
            <person name="George R.A."/>
            <person name="Svirskas R."/>
            <person name="Krzywinski M."/>
            <person name="Schein J."/>
            <person name="Accardo M.C."/>
            <person name="Damia E."/>
            <person name="Messina G."/>
            <person name="Mendez-Lago M."/>
            <person name="de Pablos B."/>
            <person name="Demakova O.V."/>
            <person name="Andreyeva E.N."/>
            <person name="Boldyreva L.V."/>
            <person name="Marra M."/>
            <person name="Carvalho A.B."/>
            <person name="Dimitri P."/>
            <person name="Villasante A."/>
            <person name="Zhimulev I.F."/>
            <person name="Rubin G.M."/>
            <person name="Karpen G.H."/>
            <person name="Celniker S.E."/>
        </authorList>
    </citation>
    <scope>NUCLEOTIDE SEQUENCE [LARGE SCALE GENOMIC DNA]</scope>
    <source>
        <strain evidence="4">Berkeley</strain>
    </source>
</reference>
<dbReference type="KEGG" id="dme:Dmel_CG43997"/>
<feature type="signal peptide" evidence="1">
    <location>
        <begin position="1"/>
        <end position="20"/>
    </location>
</feature>
<evidence type="ECO:0000313" key="3">
    <source>
        <dbReference type="FlyBase" id="FBgn0264739"/>
    </source>
</evidence>
<dbReference type="AlphaFoldDB" id="M9PJP8"/>
<feature type="chain" id="PRO_5004101928" evidence="1">
    <location>
        <begin position="21"/>
        <end position="139"/>
    </location>
</feature>
<keyword evidence="4" id="KW-1185">Reference proteome</keyword>
<dbReference type="OMA" id="DCHTIDE"/>
<reference evidence="2 4" key="10">
    <citation type="journal article" date="2015" name="G3 (Bethesda)">
        <title>Gene Model Annotations for Drosophila melanogaster: The Rule-Benders.</title>
        <authorList>
            <consortium name="FlyBase Consortium"/>
            <person name="Crosby M.A."/>
            <person name="Gramates L.S."/>
            <person name="Dos Santos G."/>
            <person name="Matthews B.B."/>
            <person name="St Pierre S.E."/>
            <person name="Zhou P."/>
            <person name="Schroeder A.J."/>
            <person name="Falls K."/>
            <person name="Emmert D.B."/>
            <person name="Russo S.M."/>
            <person name="Gelbart W.M."/>
            <person name="null"/>
        </authorList>
    </citation>
    <scope>NUCLEOTIDE SEQUENCE [LARGE SCALE GENOMIC DNA]</scope>
    <source>
        <strain evidence="4">Berkeley</strain>
    </source>
</reference>
<accession>M9PJP8</accession>
<dbReference type="VEuPathDB" id="VectorBase:FBgn0264739"/>
<reference evidence="2 4" key="7">
    <citation type="journal article" date="2007" name="Science">
        <title>The Release 5.1 annotation of Drosophila melanogaster heterochromatin.</title>
        <authorList>
            <person name="Smith C.D."/>
            <person name="Shu S."/>
            <person name="Mungall C.J."/>
            <person name="Karpen G.H."/>
        </authorList>
    </citation>
    <scope>NUCLEOTIDE SEQUENCE [LARGE SCALE GENOMIC DNA]</scope>
    <source>
        <strain evidence="4">Berkeley</strain>
    </source>
</reference>
<proteinExistence type="predicted"/>
<dbReference type="AGR" id="FB:FBgn0264739"/>
<dbReference type="HOGENOM" id="CLU_1847209_0_0_1"/>
<dbReference type="FlyBase" id="FBgn0264739">
    <property type="gene designation" value="CG43997"/>
</dbReference>
<evidence type="ECO:0000256" key="1">
    <source>
        <dbReference type="SAM" id="SignalP"/>
    </source>
</evidence>
<dbReference type="Proteomes" id="UP000000803">
    <property type="component" value="Chromosome X"/>
</dbReference>
<dbReference type="GeneID" id="14462405"/>
<evidence type="ECO:0000313" key="4">
    <source>
        <dbReference type="Proteomes" id="UP000000803"/>
    </source>
</evidence>
<organism evidence="2 4">
    <name type="scientific">Drosophila melanogaster</name>
    <name type="common">Fruit fly</name>
    <dbReference type="NCBI Taxonomy" id="7227"/>
    <lineage>
        <taxon>Eukaryota</taxon>
        <taxon>Metazoa</taxon>
        <taxon>Ecdysozoa</taxon>
        <taxon>Arthropoda</taxon>
        <taxon>Hexapoda</taxon>
        <taxon>Insecta</taxon>
        <taxon>Pterygota</taxon>
        <taxon>Neoptera</taxon>
        <taxon>Endopterygota</taxon>
        <taxon>Diptera</taxon>
        <taxon>Brachycera</taxon>
        <taxon>Muscomorpha</taxon>
        <taxon>Ephydroidea</taxon>
        <taxon>Drosophilidae</taxon>
        <taxon>Drosophila</taxon>
        <taxon>Sophophora</taxon>
    </lineage>
</organism>
<gene>
    <name evidence="2" type="primary">Dmel\CG43997</name>
    <name evidence="2" type="synonym">CG12433</name>
    <name evidence="2 3" type="ORF">CG43997</name>
    <name evidence="2" type="ORF">Dmel_CG43997</name>
</gene>
<dbReference type="OrthoDB" id="7836853at2759"/>